<feature type="region of interest" description="Disordered" evidence="1">
    <location>
        <begin position="234"/>
        <end position="258"/>
    </location>
</feature>
<dbReference type="EMBL" id="JBDPZC010000001">
    <property type="protein sequence ID" value="MEO3711332.1"/>
    <property type="molecule type" value="Genomic_DNA"/>
</dbReference>
<proteinExistence type="predicted"/>
<evidence type="ECO:0000256" key="1">
    <source>
        <dbReference type="SAM" id="MobiDB-lite"/>
    </source>
</evidence>
<protein>
    <submittedName>
        <fullName evidence="2">Uncharacterized protein</fullName>
    </submittedName>
</protein>
<evidence type="ECO:0000313" key="3">
    <source>
        <dbReference type="Proteomes" id="UP001462640"/>
    </source>
</evidence>
<gene>
    <name evidence="2" type="ORF">ABDJ40_00980</name>
</gene>
<evidence type="ECO:0000313" key="2">
    <source>
        <dbReference type="EMBL" id="MEO3711332.1"/>
    </source>
</evidence>
<name>A0ABV0G8F8_9BURK</name>
<feature type="compositionally biased region" description="Polar residues" evidence="1">
    <location>
        <begin position="234"/>
        <end position="245"/>
    </location>
</feature>
<reference evidence="2 3" key="1">
    <citation type="submission" date="2024-05" db="EMBL/GenBank/DDBJ databases">
        <title>Roseateles sp. 2.12 16S ribosomal RNA gene Genome sequencing and assembly.</title>
        <authorList>
            <person name="Woo H."/>
        </authorList>
    </citation>
    <scope>NUCLEOTIDE SEQUENCE [LARGE SCALE GENOMIC DNA]</scope>
    <source>
        <strain evidence="2 3">2.12</strain>
    </source>
</reference>
<comment type="caution">
    <text evidence="2">The sequence shown here is derived from an EMBL/GenBank/DDBJ whole genome shotgun (WGS) entry which is preliminary data.</text>
</comment>
<sequence length="258" mass="28241">MQIKDVRPQTFVKQIRCDRCDRLAEVGEAEFQEFISIDLKAGYASIFGDGCDVQLDLCQHCLKASLGPWLRIGDADDSQRQLEGRLSQFDRDRHGGEFPAVADASLQGRHGREPLERSETAGAWIPADLVISKLEAKVHEARTRRSIGFLKGRFEAPPDFDGELPGNLIQDFEGSATKDSKLAMFARMQNDLDVAQASIGRAIELAHNGEHELAKRILCNLLGIGVMAPLSSQELGKASNEQSASPPYGADAAHRSGE</sequence>
<accession>A0ABV0G8F8</accession>
<dbReference type="Proteomes" id="UP001462640">
    <property type="component" value="Unassembled WGS sequence"/>
</dbReference>
<keyword evidence="3" id="KW-1185">Reference proteome</keyword>
<organism evidence="2 3">
    <name type="scientific">Roseateles flavus</name>
    <dbReference type="NCBI Taxonomy" id="3149041"/>
    <lineage>
        <taxon>Bacteria</taxon>
        <taxon>Pseudomonadati</taxon>
        <taxon>Pseudomonadota</taxon>
        <taxon>Betaproteobacteria</taxon>
        <taxon>Burkholderiales</taxon>
        <taxon>Sphaerotilaceae</taxon>
        <taxon>Roseateles</taxon>
    </lineage>
</organism>
<dbReference type="RefSeq" id="WP_347604903.1">
    <property type="nucleotide sequence ID" value="NZ_JBDPZC010000001.1"/>
</dbReference>